<proteinExistence type="predicted"/>
<sequence>MGPGPPRRHGSRTGSLGSAVACLGHLQRGRQQLPQTGTVDGLLEAVRYGGTRLGEEHRAVGFPQLRPDGPGQLLPAETELRVDAGLVAPRVP</sequence>
<dbReference type="EMBL" id="BHZD01000001">
    <property type="protein sequence ID" value="GCD47291.1"/>
    <property type="molecule type" value="Genomic_DNA"/>
</dbReference>
<comment type="caution">
    <text evidence="1">The sequence shown here is derived from an EMBL/GenBank/DDBJ whole genome shotgun (WGS) entry which is preliminary data.</text>
</comment>
<accession>A0A401WDC9</accession>
<evidence type="ECO:0000313" key="1">
    <source>
        <dbReference type="EMBL" id="GCD47291.1"/>
    </source>
</evidence>
<dbReference type="Proteomes" id="UP000286746">
    <property type="component" value="Unassembled WGS sequence"/>
</dbReference>
<keyword evidence="2" id="KW-1185">Reference proteome</keyword>
<evidence type="ECO:0000313" key="2">
    <source>
        <dbReference type="Proteomes" id="UP000286746"/>
    </source>
</evidence>
<gene>
    <name evidence="1" type="ORF">GKJPGBOP_07057</name>
</gene>
<dbReference type="AlphaFoldDB" id="A0A401WDC9"/>
<name>A0A401WDC9_STREY</name>
<reference evidence="1 2" key="1">
    <citation type="submission" date="2018-11" db="EMBL/GenBank/DDBJ databases">
        <title>Whole genome sequence of Streptomyces paromomycinus NBRC 15454(T).</title>
        <authorList>
            <person name="Komaki H."/>
            <person name="Tamura T."/>
        </authorList>
    </citation>
    <scope>NUCLEOTIDE SEQUENCE [LARGE SCALE GENOMIC DNA]</scope>
    <source>
        <strain evidence="1 2">NBRC 15454</strain>
    </source>
</reference>
<protein>
    <submittedName>
        <fullName evidence="1">Uncharacterized protein</fullName>
    </submittedName>
</protein>
<organism evidence="1 2">
    <name type="scientific">Streptomyces paromomycinus</name>
    <name type="common">Streptomyces rimosus subsp. paromomycinus</name>
    <dbReference type="NCBI Taxonomy" id="92743"/>
    <lineage>
        <taxon>Bacteria</taxon>
        <taxon>Bacillati</taxon>
        <taxon>Actinomycetota</taxon>
        <taxon>Actinomycetes</taxon>
        <taxon>Kitasatosporales</taxon>
        <taxon>Streptomycetaceae</taxon>
        <taxon>Streptomyces</taxon>
    </lineage>
</organism>